<evidence type="ECO:0000256" key="12">
    <source>
        <dbReference type="ARBA" id="ARBA00022982"/>
    </source>
</evidence>
<dbReference type="InterPro" id="IPR045187">
    <property type="entry name" value="CcO_II"/>
</dbReference>
<dbReference type="PANTHER" id="PTHR22888">
    <property type="entry name" value="CYTOCHROME C OXIDASE, SUBUNIT II"/>
    <property type="match status" value="1"/>
</dbReference>
<dbReference type="PROSITE" id="PS50999">
    <property type="entry name" value="COX2_TM"/>
    <property type="match status" value="1"/>
</dbReference>
<keyword evidence="21" id="KW-0496">Mitochondrion</keyword>
<dbReference type="Pfam" id="PF00116">
    <property type="entry name" value="COX2"/>
    <property type="match status" value="1"/>
</dbReference>
<evidence type="ECO:0000313" key="21">
    <source>
        <dbReference type="EMBL" id="ADN44057.1"/>
    </source>
</evidence>
<dbReference type="GO" id="GO:0004129">
    <property type="term" value="F:cytochrome-c oxidase activity"/>
    <property type="evidence" value="ECO:0007669"/>
    <property type="project" value="UniProtKB-EC"/>
</dbReference>
<dbReference type="SUPFAM" id="SSF49503">
    <property type="entry name" value="Cupredoxins"/>
    <property type="match status" value="1"/>
</dbReference>
<evidence type="ECO:0000256" key="14">
    <source>
        <dbReference type="ARBA" id="ARBA00023008"/>
    </source>
</evidence>
<dbReference type="GeneID" id="13080048"/>
<comment type="cofactor">
    <cofactor evidence="1">
        <name>Cu cation</name>
        <dbReference type="ChEBI" id="CHEBI:23378"/>
    </cofactor>
</comment>
<dbReference type="EMBL" id="HQ009761">
    <property type="protein sequence ID" value="ADN44057.1"/>
    <property type="molecule type" value="Genomic_DNA"/>
</dbReference>
<dbReference type="PROSITE" id="PS50857">
    <property type="entry name" value="COX2_CUA"/>
    <property type="match status" value="1"/>
</dbReference>
<evidence type="ECO:0000256" key="3">
    <source>
        <dbReference type="ARBA" id="ARBA00007866"/>
    </source>
</evidence>
<dbReference type="InterPro" id="IPR002429">
    <property type="entry name" value="CcO_II-like_C"/>
</dbReference>
<dbReference type="AlphaFoldDB" id="I3NLR4"/>
<dbReference type="CTD" id="4513"/>
<feature type="transmembrane region" description="Helical" evidence="18">
    <location>
        <begin position="7"/>
        <end position="31"/>
    </location>
</feature>
<keyword evidence="11" id="KW-1278">Translocase</keyword>
<keyword evidence="6" id="KW-0813">Transport</keyword>
<feature type="domain" description="Cytochrome oxidase subunit II copper A binding" evidence="19">
    <location>
        <begin position="79"/>
        <end position="192"/>
    </location>
</feature>
<dbReference type="GO" id="GO:0042773">
    <property type="term" value="P:ATP synthesis coupled electron transport"/>
    <property type="evidence" value="ECO:0007669"/>
    <property type="project" value="TreeGrafter"/>
</dbReference>
<evidence type="ECO:0000256" key="15">
    <source>
        <dbReference type="ARBA" id="ARBA00023136"/>
    </source>
</evidence>
<keyword evidence="8 18" id="KW-0812">Transmembrane</keyword>
<dbReference type="Gene3D" id="1.10.287.90">
    <property type="match status" value="1"/>
</dbReference>
<accession>I3NLR4</accession>
<dbReference type="RefSeq" id="YP_006460019.1">
    <property type="nucleotide sequence ID" value="NC_018031.1"/>
</dbReference>
<evidence type="ECO:0000256" key="17">
    <source>
        <dbReference type="ARBA" id="ARBA00049512"/>
    </source>
</evidence>
<keyword evidence="10" id="KW-0460">Magnesium</keyword>
<dbReference type="SUPFAM" id="SSF81464">
    <property type="entry name" value="Cytochrome c oxidase subunit II-like, transmembrane region"/>
    <property type="match status" value="1"/>
</dbReference>
<evidence type="ECO:0000259" key="19">
    <source>
        <dbReference type="PROSITE" id="PS50857"/>
    </source>
</evidence>
<dbReference type="PANTHER" id="PTHR22888:SF9">
    <property type="entry name" value="CYTOCHROME C OXIDASE SUBUNIT 2"/>
    <property type="match status" value="1"/>
</dbReference>
<protein>
    <recommendedName>
        <fullName evidence="5">Cytochrome c oxidase subunit 2</fullName>
        <ecNumber evidence="4">7.1.1.9</ecNumber>
    </recommendedName>
    <alternativeName>
        <fullName evidence="16">Cytochrome c oxidase polypeptide II</fullName>
    </alternativeName>
</protein>
<evidence type="ECO:0000256" key="10">
    <source>
        <dbReference type="ARBA" id="ARBA00022842"/>
    </source>
</evidence>
<feature type="transmembrane region" description="Helical" evidence="18">
    <location>
        <begin position="51"/>
        <end position="71"/>
    </location>
</feature>
<dbReference type="EC" id="7.1.1.9" evidence="4"/>
<evidence type="ECO:0000256" key="7">
    <source>
        <dbReference type="ARBA" id="ARBA00022660"/>
    </source>
</evidence>
<dbReference type="PROSITE" id="PS00078">
    <property type="entry name" value="COX2"/>
    <property type="match status" value="1"/>
</dbReference>
<comment type="similarity">
    <text evidence="3">Belongs to the cytochrome c oxidase subunit 2 family.</text>
</comment>
<evidence type="ECO:0000256" key="4">
    <source>
        <dbReference type="ARBA" id="ARBA00012949"/>
    </source>
</evidence>
<dbReference type="InterPro" id="IPR008972">
    <property type="entry name" value="Cupredoxin"/>
</dbReference>
<evidence type="ECO:0000256" key="11">
    <source>
        <dbReference type="ARBA" id="ARBA00022967"/>
    </source>
</evidence>
<geneLocation type="mitochondrion" evidence="21"/>
<evidence type="ECO:0000256" key="8">
    <source>
        <dbReference type="ARBA" id="ARBA00022692"/>
    </source>
</evidence>
<gene>
    <name evidence="21" type="primary">cox2</name>
</gene>
<keyword evidence="13 18" id="KW-1133">Transmembrane helix</keyword>
<keyword evidence="14" id="KW-0186">Copper</keyword>
<dbReference type="GO" id="GO:0016020">
    <property type="term" value="C:membrane"/>
    <property type="evidence" value="ECO:0007669"/>
    <property type="project" value="UniProtKB-SubCell"/>
</dbReference>
<proteinExistence type="inferred from homology"/>
<evidence type="ECO:0000256" key="16">
    <source>
        <dbReference type="ARBA" id="ARBA00031389"/>
    </source>
</evidence>
<dbReference type="InterPro" id="IPR001505">
    <property type="entry name" value="Copper_CuA"/>
</dbReference>
<keyword evidence="7" id="KW-0679">Respiratory chain</keyword>
<name>I3NLR4_9PLAT</name>
<feature type="domain" description="Cytochrome oxidase subunit II transmembrane region profile" evidence="20">
    <location>
        <begin position="1"/>
        <end position="79"/>
    </location>
</feature>
<keyword evidence="15 18" id="KW-0472">Membrane</keyword>
<reference evidence="21" key="1">
    <citation type="submission" date="2010-08" db="EMBL/GenBank/DDBJ databases">
        <title>The mitochondrial genome of Tetrancistrum nebulosi.</title>
        <authorList>
            <person name="Zhang J."/>
            <person name="Wu X."/>
            <person name="Li A."/>
        </authorList>
    </citation>
    <scope>NUCLEOTIDE SEQUENCE</scope>
</reference>
<dbReference type="Gene3D" id="2.60.40.420">
    <property type="entry name" value="Cupredoxins - blue copper proteins"/>
    <property type="match status" value="1"/>
</dbReference>
<evidence type="ECO:0000256" key="18">
    <source>
        <dbReference type="SAM" id="Phobius"/>
    </source>
</evidence>
<dbReference type="InterPro" id="IPR011759">
    <property type="entry name" value="Cyt_c_oxidase_su2_TM_dom"/>
</dbReference>
<organism evidence="21">
    <name type="scientific">Tetrancistrum nebulosi</name>
    <dbReference type="NCBI Taxonomy" id="879209"/>
    <lineage>
        <taxon>Eukaryota</taxon>
        <taxon>Metazoa</taxon>
        <taxon>Spiralia</taxon>
        <taxon>Lophotrochozoa</taxon>
        <taxon>Platyhelminthes</taxon>
        <taxon>Monogenea</taxon>
        <taxon>Monopisthocotylea</taxon>
        <taxon>Dactylogyridea</taxon>
        <taxon>Ancyrocephalidae</taxon>
        <taxon>Tetrancistrum</taxon>
    </lineage>
</organism>
<evidence type="ECO:0000256" key="1">
    <source>
        <dbReference type="ARBA" id="ARBA00001935"/>
    </source>
</evidence>
<dbReference type="InterPro" id="IPR036257">
    <property type="entry name" value="Cyt_c_oxidase_su2_TM_sf"/>
</dbReference>
<dbReference type="GO" id="GO:0005507">
    <property type="term" value="F:copper ion binding"/>
    <property type="evidence" value="ECO:0007669"/>
    <property type="project" value="InterPro"/>
</dbReference>
<comment type="catalytic activity">
    <reaction evidence="17">
        <text>4 Fe(II)-[cytochrome c] + O2 + 8 H(+)(in) = 4 Fe(III)-[cytochrome c] + 2 H2O + 4 H(+)(out)</text>
        <dbReference type="Rhea" id="RHEA:11436"/>
        <dbReference type="Rhea" id="RHEA-COMP:10350"/>
        <dbReference type="Rhea" id="RHEA-COMP:14399"/>
        <dbReference type="ChEBI" id="CHEBI:15377"/>
        <dbReference type="ChEBI" id="CHEBI:15378"/>
        <dbReference type="ChEBI" id="CHEBI:15379"/>
        <dbReference type="ChEBI" id="CHEBI:29033"/>
        <dbReference type="ChEBI" id="CHEBI:29034"/>
        <dbReference type="EC" id="7.1.1.9"/>
    </reaction>
    <physiologicalReaction direction="left-to-right" evidence="17">
        <dbReference type="Rhea" id="RHEA:11437"/>
    </physiologicalReaction>
</comment>
<evidence type="ECO:0000256" key="2">
    <source>
        <dbReference type="ARBA" id="ARBA00004141"/>
    </source>
</evidence>
<keyword evidence="12" id="KW-0249">Electron transport</keyword>
<comment type="subcellular location">
    <subcellularLocation>
        <location evidence="2">Membrane</location>
        <topology evidence="2">Multi-pass membrane protein</topology>
    </subcellularLocation>
</comment>
<dbReference type="PRINTS" id="PR01166">
    <property type="entry name" value="CYCOXIDASEII"/>
</dbReference>
<evidence type="ECO:0000259" key="20">
    <source>
        <dbReference type="PROSITE" id="PS50999"/>
    </source>
</evidence>
<evidence type="ECO:0000256" key="13">
    <source>
        <dbReference type="ARBA" id="ARBA00022989"/>
    </source>
</evidence>
<sequence length="192" mass="21719">MNLNILYFDIISYGIVLCVFIFFVVFTVLMYLLYFSSGTFMPKTESSLLEFLWTLLPTLSVIILCILNVYIVESEGEEKVGDSVKVVGRQWYWSYDYEGEEYDSFISNIVNNVDNPLQISYGIPTRILVTSSDVLHSFSVPDLGIKVDAIPGRINNTVIIPDRVGVFVGYCSELCGTGHSYMPIVVEVVKKY</sequence>
<keyword evidence="9" id="KW-0479">Metal-binding</keyword>
<evidence type="ECO:0000256" key="9">
    <source>
        <dbReference type="ARBA" id="ARBA00022723"/>
    </source>
</evidence>
<evidence type="ECO:0000256" key="5">
    <source>
        <dbReference type="ARBA" id="ARBA00015946"/>
    </source>
</evidence>
<evidence type="ECO:0000256" key="6">
    <source>
        <dbReference type="ARBA" id="ARBA00022448"/>
    </source>
</evidence>